<dbReference type="SUPFAM" id="SSF46689">
    <property type="entry name" value="Homeodomain-like"/>
    <property type="match status" value="1"/>
</dbReference>
<feature type="domain" description="HTH myb-type" evidence="3">
    <location>
        <begin position="539"/>
        <end position="593"/>
    </location>
</feature>
<reference evidence="5" key="1">
    <citation type="submission" date="2015-06" db="EMBL/GenBank/DDBJ databases">
        <title>Expansion of signal transduction pathways in fungi by whole-genome duplication.</title>
        <authorList>
            <consortium name="DOE Joint Genome Institute"/>
            <person name="Corrochano L.M."/>
            <person name="Kuo A."/>
            <person name="Marcet-Houben M."/>
            <person name="Polaino S."/>
            <person name="Salamov A."/>
            <person name="Villalobos J.M."/>
            <person name="Alvarez M.I."/>
            <person name="Avalos J."/>
            <person name="Benito E.P."/>
            <person name="Benoit I."/>
            <person name="Burger G."/>
            <person name="Camino L.P."/>
            <person name="Canovas D."/>
            <person name="Cerda-Olmedo E."/>
            <person name="Cheng J.-F."/>
            <person name="Dominguez A."/>
            <person name="Elias M."/>
            <person name="Eslava A.P."/>
            <person name="Glaser F."/>
            <person name="Grimwood J."/>
            <person name="Gutierrez G."/>
            <person name="Heitman J."/>
            <person name="Henrissat B."/>
            <person name="Iturriaga E.A."/>
            <person name="Lang B.F."/>
            <person name="Lavin J.L."/>
            <person name="Lee S."/>
            <person name="Li W."/>
            <person name="Lindquist E."/>
            <person name="Lopez-Garcia S."/>
            <person name="Luque E.M."/>
            <person name="Marcos A.T."/>
            <person name="Martin J."/>
            <person name="McCluskey K."/>
            <person name="Medina H.R."/>
            <person name="Miralles-Duran A."/>
            <person name="Miyazaki A."/>
            <person name="Munoz-Torres E."/>
            <person name="Oguiza J.A."/>
            <person name="Ohm R."/>
            <person name="Olmedo M."/>
            <person name="Orejas M."/>
            <person name="Ortiz-Castellanos L."/>
            <person name="Pisabarro A.G."/>
            <person name="Rodriguez-Romero J."/>
            <person name="Ruiz-Herrera J."/>
            <person name="Ruiz-Vazquez R."/>
            <person name="Sanz C."/>
            <person name="Schackwitz W."/>
            <person name="Schmutz J."/>
            <person name="Shahriari M."/>
            <person name="Shelest E."/>
            <person name="Silva-Franco F."/>
            <person name="Soanes D."/>
            <person name="Syed K."/>
            <person name="Tagua V.G."/>
            <person name="Talbot N.J."/>
            <person name="Thon M."/>
            <person name="De vries R.P."/>
            <person name="Wiebenga A."/>
            <person name="Yadav J.S."/>
            <person name="Braun E.L."/>
            <person name="Baker S."/>
            <person name="Garre V."/>
            <person name="Horwitz B."/>
            <person name="Torres-Martinez S."/>
            <person name="Idnurm A."/>
            <person name="Herrera-Estrella A."/>
            <person name="Gabaldon T."/>
            <person name="Grigoriev I.V."/>
        </authorList>
    </citation>
    <scope>NUCLEOTIDE SEQUENCE [LARGE SCALE GENOMIC DNA]</scope>
    <source>
        <strain evidence="5">NRRL 1555(-)</strain>
    </source>
</reference>
<dbReference type="InterPro" id="IPR017930">
    <property type="entry name" value="Myb_dom"/>
</dbReference>
<dbReference type="Pfam" id="PF00249">
    <property type="entry name" value="Myb_DNA-binding"/>
    <property type="match status" value="1"/>
</dbReference>
<protein>
    <submittedName>
        <fullName evidence="4">Homeodomain-like DNA binding domain-containing transcription factor</fullName>
    </submittedName>
</protein>
<evidence type="ECO:0000313" key="4">
    <source>
        <dbReference type="EMBL" id="OAD69459.1"/>
    </source>
</evidence>
<dbReference type="InterPro" id="IPR009057">
    <property type="entry name" value="Homeodomain-like_sf"/>
</dbReference>
<feature type="compositionally biased region" description="Basic and acidic residues" evidence="1">
    <location>
        <begin position="485"/>
        <end position="500"/>
    </location>
</feature>
<feature type="region of interest" description="Disordered" evidence="1">
    <location>
        <begin position="400"/>
        <end position="420"/>
    </location>
</feature>
<dbReference type="SMART" id="SM00717">
    <property type="entry name" value="SANT"/>
    <property type="match status" value="1"/>
</dbReference>
<feature type="compositionally biased region" description="Basic and acidic residues" evidence="1">
    <location>
        <begin position="515"/>
        <end position="527"/>
    </location>
</feature>
<dbReference type="GeneID" id="28993148"/>
<dbReference type="PROSITE" id="PS51294">
    <property type="entry name" value="HTH_MYB"/>
    <property type="match status" value="1"/>
</dbReference>
<feature type="region of interest" description="Disordered" evidence="1">
    <location>
        <begin position="514"/>
        <end position="549"/>
    </location>
</feature>
<organism evidence="4 5">
    <name type="scientific">Phycomyces blakesleeanus (strain ATCC 8743b / DSM 1359 / FGSC 10004 / NBRC 33097 / NRRL 1555)</name>
    <dbReference type="NCBI Taxonomy" id="763407"/>
    <lineage>
        <taxon>Eukaryota</taxon>
        <taxon>Fungi</taxon>
        <taxon>Fungi incertae sedis</taxon>
        <taxon>Mucoromycota</taxon>
        <taxon>Mucoromycotina</taxon>
        <taxon>Mucoromycetes</taxon>
        <taxon>Mucorales</taxon>
        <taxon>Phycomycetaceae</taxon>
        <taxon>Phycomyces</taxon>
    </lineage>
</organism>
<feature type="compositionally biased region" description="Polar residues" evidence="1">
    <location>
        <begin position="468"/>
        <end position="482"/>
    </location>
</feature>
<evidence type="ECO:0000313" key="5">
    <source>
        <dbReference type="Proteomes" id="UP000077315"/>
    </source>
</evidence>
<accession>A0A167L2U2</accession>
<feature type="compositionally biased region" description="Low complexity" evidence="1">
    <location>
        <begin position="101"/>
        <end position="133"/>
    </location>
</feature>
<evidence type="ECO:0000259" key="2">
    <source>
        <dbReference type="PROSITE" id="PS50090"/>
    </source>
</evidence>
<dbReference type="CDD" id="cd00167">
    <property type="entry name" value="SANT"/>
    <property type="match status" value="1"/>
</dbReference>
<dbReference type="STRING" id="763407.A0A167L2U2"/>
<keyword evidence="5" id="KW-1185">Reference proteome</keyword>
<feature type="region of interest" description="Disordered" evidence="1">
    <location>
        <begin position="625"/>
        <end position="710"/>
    </location>
</feature>
<dbReference type="Gene3D" id="1.10.10.60">
    <property type="entry name" value="Homeodomain-like"/>
    <property type="match status" value="1"/>
</dbReference>
<proteinExistence type="predicted"/>
<sequence>MQPATVRQTNNSIHPPEPQKSDATTSPDQLNAILQSVRQQIEKWGEHAKWKIDLVLLDDPTCKPNNLNAAVPVSSLNPSLLPGGQSMLGASAPSMIQTQEHAQAQAQAHAHAHAHAQAQAQAQAQLQAQMHAARSTLSPAVNQDHAMHSPQQHQQHQQPFARSHAELFGIPSVSGDHPYSPRTHPRSFLTTDPQTEPISIPSTLQYPCEYATPFPNDTWNRMGSTEELRRELKDSLDRQRYLEAIIQSQAAQLQQQSQAGSVDENEQRLRYLAEVRMSHKDTEALARKLKRLSGTLQRIETMEVSAEDSKLDKETLLKERVVFRRKLHLAHLRLSARDAELDYLHEALESYQNHHYQYQYQHQNQYQHQHQHQNHNHNQSHNHHFSEAFQPPSIVVRSPTFGKQRRKGPPYLFQQQYSPKMRSDIRPHTLSALDSLGIVADQMLSDPDFNKDKPDKPKDAIPRHLTENETAPKSPLSMSSAANDLEDKPCEDQKRSKRSIDLANTLLSIPNLEFPKSDKELKQEVKKSKQKQQTGEPASKKARPALWTKDQDDLLRQAVDAYGTDSWKEVSSKVGRSAYQCRERWKIIEADSGKTADTAAAGAGSGAADARQSPSIAALLDSNEDMQARTHNSPAVSKASPLGAIPPSGLAMRCAPDNTPPTQHHYHPHDNNNLSDLHHPHLPQGPYRPPSPISTPKRWATGTLGPHNAT</sequence>
<keyword evidence="4" id="KW-0371">Homeobox</keyword>
<name>A0A167L2U2_PHYB8</name>
<dbReference type="VEuPathDB" id="FungiDB:PHYBLDRAFT_149246"/>
<feature type="compositionally biased region" description="Polar residues" evidence="1">
    <location>
        <begin position="1"/>
        <end position="13"/>
    </location>
</feature>
<dbReference type="PROSITE" id="PS50090">
    <property type="entry name" value="MYB_LIKE"/>
    <property type="match status" value="1"/>
</dbReference>
<evidence type="ECO:0000256" key="1">
    <source>
        <dbReference type="SAM" id="MobiDB-lite"/>
    </source>
</evidence>
<feature type="region of interest" description="Disordered" evidence="1">
    <location>
        <begin position="98"/>
        <end position="161"/>
    </location>
</feature>
<keyword evidence="4" id="KW-0238">DNA-binding</keyword>
<feature type="domain" description="Myb-like" evidence="2">
    <location>
        <begin position="539"/>
        <end position="589"/>
    </location>
</feature>
<dbReference type="Proteomes" id="UP000077315">
    <property type="component" value="Unassembled WGS sequence"/>
</dbReference>
<evidence type="ECO:0000259" key="3">
    <source>
        <dbReference type="PROSITE" id="PS51294"/>
    </source>
</evidence>
<dbReference type="OrthoDB" id="2143914at2759"/>
<dbReference type="GO" id="GO:0003677">
    <property type="term" value="F:DNA binding"/>
    <property type="evidence" value="ECO:0007669"/>
    <property type="project" value="UniProtKB-KW"/>
</dbReference>
<feature type="compositionally biased region" description="Basic and acidic residues" evidence="1">
    <location>
        <begin position="448"/>
        <end position="467"/>
    </location>
</feature>
<gene>
    <name evidence="4" type="ORF">PHYBLDRAFT_149246</name>
</gene>
<feature type="region of interest" description="Disordered" evidence="1">
    <location>
        <begin position="444"/>
        <end position="502"/>
    </location>
</feature>
<dbReference type="RefSeq" id="XP_018287499.1">
    <property type="nucleotide sequence ID" value="XM_018432242.1"/>
</dbReference>
<dbReference type="InterPro" id="IPR001005">
    <property type="entry name" value="SANT/Myb"/>
</dbReference>
<dbReference type="InParanoid" id="A0A167L2U2"/>
<dbReference type="AlphaFoldDB" id="A0A167L2U2"/>
<dbReference type="EMBL" id="KV440991">
    <property type="protein sequence ID" value="OAD69459.1"/>
    <property type="molecule type" value="Genomic_DNA"/>
</dbReference>
<feature type="region of interest" description="Disordered" evidence="1">
    <location>
        <begin position="1"/>
        <end position="26"/>
    </location>
</feature>